<name>A0A9E8V800_9CAUD</name>
<reference evidence="2 3" key="1">
    <citation type="submission" date="2022-10" db="EMBL/GenBank/DDBJ databases">
        <title>Evolutionary Diversification of Methanotrophic Ca. Methanophagales (ANME-1) and Their Expansive Virome.</title>
        <authorList>
            <person name="Laso-Perez R."/>
            <person name="Wu F."/>
            <person name="Cremiere A."/>
            <person name="Speth D.R."/>
            <person name="Magyar J.S."/>
            <person name="Krupovic M."/>
            <person name="Orphan V.J."/>
        </authorList>
    </citation>
    <scope>NUCLEOTIDE SEQUENCE [LARGE SCALE GENOMIC DNA]</scope>
</reference>
<evidence type="ECO:0000313" key="3">
    <source>
        <dbReference type="Proteomes" id="UP001156259"/>
    </source>
</evidence>
<feature type="compositionally biased region" description="Basic and acidic residues" evidence="1">
    <location>
        <begin position="126"/>
        <end position="138"/>
    </location>
</feature>
<dbReference type="EMBL" id="OP880252">
    <property type="protein sequence ID" value="WAE39512.1"/>
    <property type="molecule type" value="Genomic_DNA"/>
</dbReference>
<dbReference type="Proteomes" id="UP001156259">
    <property type="component" value="Segment"/>
</dbReference>
<feature type="compositionally biased region" description="Acidic residues" evidence="1">
    <location>
        <begin position="1"/>
        <end position="23"/>
    </location>
</feature>
<feature type="compositionally biased region" description="Basic and acidic residues" evidence="1">
    <location>
        <begin position="24"/>
        <end position="38"/>
    </location>
</feature>
<feature type="compositionally biased region" description="Polar residues" evidence="1">
    <location>
        <begin position="115"/>
        <end position="125"/>
    </location>
</feature>
<feature type="region of interest" description="Disordered" evidence="1">
    <location>
        <begin position="1"/>
        <end position="38"/>
    </location>
</feature>
<gene>
    <name evidence="2" type="ORF">LDLAKGPJ_00088</name>
</gene>
<evidence type="ECO:0000313" key="2">
    <source>
        <dbReference type="EMBL" id="WAE39512.1"/>
    </source>
</evidence>
<evidence type="ECO:0000256" key="1">
    <source>
        <dbReference type="SAM" id="MobiDB-lite"/>
    </source>
</evidence>
<protein>
    <submittedName>
        <fullName evidence="2">Uncharacterized protein</fullName>
    </submittedName>
</protein>
<feature type="region of interest" description="Disordered" evidence="1">
    <location>
        <begin position="115"/>
        <end position="138"/>
    </location>
</feature>
<feature type="region of interest" description="Disordered" evidence="1">
    <location>
        <begin position="155"/>
        <end position="180"/>
    </location>
</feature>
<proteinExistence type="predicted"/>
<keyword evidence="3" id="KW-1185">Reference proteome</keyword>
<organism evidence="2 3">
    <name type="scientific">Methanophagales virus GBV301</name>
    <dbReference type="NCBI Taxonomy" id="2999280"/>
    <lineage>
        <taxon>Viruses</taxon>
        <taxon>Duplodnaviria</taxon>
        <taxon>Heunggongvirae</taxon>
        <taxon>Uroviricota</taxon>
        <taxon>Caudoviricetes</taxon>
        <taxon>Nakonvirales</taxon>
        <taxon>Ekchuahviridae</taxon>
        <taxon>Kukulkanvirus</taxon>
        <taxon>Kukulkanvirus guaymasense</taxon>
    </lineage>
</organism>
<accession>A0A9E8V800</accession>
<sequence length="193" mass="22027">MATQEEEFEEFFKELEEETTENTEEQKSGEQKDEEEKALTKEDVIKIVRDELKTFWQGVLSGKYPLPKVAKYPYAKYPYAVYPYAKYPAPGAQKSIEADEVPVMPFFVVPQMVDTTSAPAQTDNTKSNEKDKVIEEQKSQIEELKKTVDELQKKLEELSAQPAPEETKTDSNDTKTVNYVSDVVIEGDTISRP</sequence>